<organism evidence="4 5">
    <name type="scientific">Enterospora canceri</name>
    <dbReference type="NCBI Taxonomy" id="1081671"/>
    <lineage>
        <taxon>Eukaryota</taxon>
        <taxon>Fungi</taxon>
        <taxon>Fungi incertae sedis</taxon>
        <taxon>Microsporidia</taxon>
        <taxon>Enterocytozoonidae</taxon>
        <taxon>Enterospora</taxon>
    </lineage>
</organism>
<evidence type="ECO:0000313" key="4">
    <source>
        <dbReference type="EMBL" id="ORD93950.1"/>
    </source>
</evidence>
<comment type="caution">
    <text evidence="4">The sequence shown here is derived from an EMBL/GenBank/DDBJ whole genome shotgun (WGS) entry which is preliminary data.</text>
</comment>
<sequence>MWFIGEIFLKFFSPKMRGLFAAFALRKIAQEKRTHDKTYRRRQRGKIYKSVIGNRPQANAIVLDKLGVEAKQPNSAVRKVCRVQCIGTGRTVFAFAPGDGALKMFDANDEVTIQSLGRSGKSVGDRPGIKYQIIKVAGVSLNAILRGKREKPTR</sequence>
<name>A0A1Y1S703_9MICR</name>
<protein>
    <submittedName>
        <fullName evidence="4">Ribosomal prt S23</fullName>
    </submittedName>
</protein>
<dbReference type="Proteomes" id="UP000192639">
    <property type="component" value="Unassembled WGS sequence"/>
</dbReference>
<dbReference type="Pfam" id="PF00164">
    <property type="entry name" value="Ribosom_S12_S23"/>
    <property type="match status" value="1"/>
</dbReference>
<dbReference type="GO" id="GO:0003735">
    <property type="term" value="F:structural constituent of ribosome"/>
    <property type="evidence" value="ECO:0007669"/>
    <property type="project" value="InterPro"/>
</dbReference>
<dbReference type="VEuPathDB" id="MicrosporidiaDB:ECANGB1_2532"/>
<dbReference type="Gene3D" id="2.40.50.140">
    <property type="entry name" value="Nucleic acid-binding proteins"/>
    <property type="match status" value="1"/>
</dbReference>
<dbReference type="EMBL" id="LWDP01000038">
    <property type="protein sequence ID" value="ORD93950.1"/>
    <property type="molecule type" value="Genomic_DNA"/>
</dbReference>
<dbReference type="OrthoDB" id="1713912at2759"/>
<dbReference type="SUPFAM" id="SSF50249">
    <property type="entry name" value="Nucleic acid-binding proteins"/>
    <property type="match status" value="1"/>
</dbReference>
<dbReference type="GO" id="GO:0006412">
    <property type="term" value="P:translation"/>
    <property type="evidence" value="ECO:0007669"/>
    <property type="project" value="InterPro"/>
</dbReference>
<gene>
    <name evidence="4" type="ORF">ECANGB1_2532</name>
</gene>
<evidence type="ECO:0000256" key="3">
    <source>
        <dbReference type="ARBA" id="ARBA00023274"/>
    </source>
</evidence>
<evidence type="ECO:0000256" key="1">
    <source>
        <dbReference type="ARBA" id="ARBA00005657"/>
    </source>
</evidence>
<dbReference type="PROSITE" id="PS00055">
    <property type="entry name" value="RIBOSOMAL_S12"/>
    <property type="match status" value="1"/>
</dbReference>
<accession>A0A1Y1S703</accession>
<keyword evidence="3" id="KW-0687">Ribonucleoprotein</keyword>
<proteinExistence type="inferred from homology"/>
<dbReference type="AlphaFoldDB" id="A0A1Y1S703"/>
<dbReference type="InterPro" id="IPR006032">
    <property type="entry name" value="Ribosomal_uS12"/>
</dbReference>
<evidence type="ECO:0000256" key="2">
    <source>
        <dbReference type="ARBA" id="ARBA00022980"/>
    </source>
</evidence>
<dbReference type="GO" id="GO:1990904">
    <property type="term" value="C:ribonucleoprotein complex"/>
    <property type="evidence" value="ECO:0007669"/>
    <property type="project" value="UniProtKB-KW"/>
</dbReference>
<reference evidence="4 5" key="1">
    <citation type="journal article" date="2017" name="Environ. Microbiol.">
        <title>Decay of the glycolytic pathway and adaptation to intranuclear parasitism within Enterocytozoonidae microsporidia.</title>
        <authorList>
            <person name="Wiredu Boakye D."/>
            <person name="Jaroenlak P."/>
            <person name="Prachumwat A."/>
            <person name="Williams T.A."/>
            <person name="Bateman K.S."/>
            <person name="Itsathitphaisarn O."/>
            <person name="Sritunyalucksana K."/>
            <person name="Paszkiewicz K.H."/>
            <person name="Moore K.A."/>
            <person name="Stentiford G.D."/>
            <person name="Williams B.A."/>
        </authorList>
    </citation>
    <scope>NUCLEOTIDE SEQUENCE [LARGE SCALE GENOMIC DNA]</scope>
    <source>
        <strain evidence="4 5">GB1</strain>
    </source>
</reference>
<dbReference type="InterPro" id="IPR012340">
    <property type="entry name" value="NA-bd_OB-fold"/>
</dbReference>
<evidence type="ECO:0000313" key="5">
    <source>
        <dbReference type="Proteomes" id="UP000192639"/>
    </source>
</evidence>
<comment type="similarity">
    <text evidence="1">Belongs to the universal ribosomal protein uS12 family.</text>
</comment>
<dbReference type="GO" id="GO:0005840">
    <property type="term" value="C:ribosome"/>
    <property type="evidence" value="ECO:0007669"/>
    <property type="project" value="UniProtKB-KW"/>
</dbReference>
<keyword evidence="5" id="KW-1185">Reference proteome</keyword>
<dbReference type="FunFam" id="2.40.50.140:FF:000007">
    <property type="entry name" value="40S ribosomal protein S23"/>
    <property type="match status" value="1"/>
</dbReference>
<keyword evidence="2" id="KW-0689">Ribosomal protein</keyword>
<dbReference type="PANTHER" id="PTHR11652">
    <property type="entry name" value="30S RIBOSOMAL PROTEIN S12 FAMILY MEMBER"/>
    <property type="match status" value="1"/>
</dbReference>